<dbReference type="EMBL" id="RCZP01000029">
    <property type="protein sequence ID" value="TPG49317.1"/>
    <property type="molecule type" value="Genomic_DNA"/>
</dbReference>
<keyword evidence="5" id="KW-0547">Nucleotide-binding</keyword>
<dbReference type="PANTHER" id="PTHR41523">
    <property type="entry name" value="TWO-COMPONENT SYSTEM SENSOR PROTEIN"/>
    <property type="match status" value="1"/>
</dbReference>
<evidence type="ECO:0000256" key="2">
    <source>
        <dbReference type="ARBA" id="ARBA00012438"/>
    </source>
</evidence>
<dbReference type="Gene3D" id="3.30.565.10">
    <property type="entry name" value="Histidine kinase-like ATPase, C-terminal domain"/>
    <property type="match status" value="1"/>
</dbReference>
<comment type="caution">
    <text evidence="9">The sequence shown here is derived from an EMBL/GenBank/DDBJ whole genome shotgun (WGS) entry which is preliminary data.</text>
</comment>
<evidence type="ECO:0000259" key="8">
    <source>
        <dbReference type="PROSITE" id="PS50112"/>
    </source>
</evidence>
<organism evidence="9 10">
    <name type="scientific">Muricoccus nepalensis</name>
    <dbReference type="NCBI Taxonomy" id="1854500"/>
    <lineage>
        <taxon>Bacteria</taxon>
        <taxon>Pseudomonadati</taxon>
        <taxon>Pseudomonadota</taxon>
        <taxon>Alphaproteobacteria</taxon>
        <taxon>Acetobacterales</taxon>
        <taxon>Roseomonadaceae</taxon>
        <taxon>Muricoccus</taxon>
    </lineage>
</organism>
<gene>
    <name evidence="9" type="ORF">EAH89_21665</name>
</gene>
<evidence type="ECO:0000256" key="6">
    <source>
        <dbReference type="ARBA" id="ARBA00022777"/>
    </source>
</evidence>
<dbReference type="InterPro" id="IPR000014">
    <property type="entry name" value="PAS"/>
</dbReference>
<dbReference type="PANTHER" id="PTHR41523:SF7">
    <property type="entry name" value="HISTIDINE KINASE"/>
    <property type="match status" value="1"/>
</dbReference>
<keyword evidence="3" id="KW-0597">Phosphoprotein</keyword>
<dbReference type="Pfam" id="PF07536">
    <property type="entry name" value="HWE_HK"/>
    <property type="match status" value="1"/>
</dbReference>
<keyword evidence="6" id="KW-0418">Kinase</keyword>
<reference evidence="9 10" key="1">
    <citation type="journal article" date="2019" name="Environ. Microbiol.">
        <title>Species interactions and distinct microbial communities in high Arctic permafrost affected cryosols are associated with the CH4 and CO2 gas fluxes.</title>
        <authorList>
            <person name="Altshuler I."/>
            <person name="Hamel J."/>
            <person name="Turney S."/>
            <person name="Magnuson E."/>
            <person name="Levesque R."/>
            <person name="Greer C."/>
            <person name="Whyte L.G."/>
        </authorList>
    </citation>
    <scope>NUCLEOTIDE SEQUENCE [LARGE SCALE GENOMIC DNA]</scope>
    <source>
        <strain evidence="9 10">S9.3B</strain>
    </source>
</reference>
<dbReference type="InterPro" id="IPR011102">
    <property type="entry name" value="Sig_transdc_His_kinase_HWE"/>
</dbReference>
<evidence type="ECO:0000256" key="3">
    <source>
        <dbReference type="ARBA" id="ARBA00022553"/>
    </source>
</evidence>
<proteinExistence type="predicted"/>
<evidence type="ECO:0000256" key="5">
    <source>
        <dbReference type="ARBA" id="ARBA00022741"/>
    </source>
</evidence>
<evidence type="ECO:0000313" key="9">
    <source>
        <dbReference type="EMBL" id="TPG49317.1"/>
    </source>
</evidence>
<dbReference type="EC" id="2.7.13.3" evidence="2"/>
<keyword evidence="10" id="KW-1185">Reference proteome</keyword>
<dbReference type="CDD" id="cd00130">
    <property type="entry name" value="PAS"/>
    <property type="match status" value="1"/>
</dbReference>
<keyword evidence="4" id="KW-0808">Transferase</keyword>
<evidence type="ECO:0000256" key="4">
    <source>
        <dbReference type="ARBA" id="ARBA00022679"/>
    </source>
</evidence>
<comment type="catalytic activity">
    <reaction evidence="1">
        <text>ATP + protein L-histidine = ADP + protein N-phospho-L-histidine.</text>
        <dbReference type="EC" id="2.7.13.3"/>
    </reaction>
</comment>
<evidence type="ECO:0000256" key="1">
    <source>
        <dbReference type="ARBA" id="ARBA00000085"/>
    </source>
</evidence>
<dbReference type="GO" id="GO:0004673">
    <property type="term" value="F:protein histidine kinase activity"/>
    <property type="evidence" value="ECO:0007669"/>
    <property type="project" value="UniProtKB-EC"/>
</dbReference>
<accession>A0A502FIJ0</accession>
<dbReference type="InterPro" id="IPR036890">
    <property type="entry name" value="HATPase_C_sf"/>
</dbReference>
<dbReference type="InterPro" id="IPR035965">
    <property type="entry name" value="PAS-like_dom_sf"/>
</dbReference>
<dbReference type="GO" id="GO:0005524">
    <property type="term" value="F:ATP binding"/>
    <property type="evidence" value="ECO:0007669"/>
    <property type="project" value="UniProtKB-KW"/>
</dbReference>
<dbReference type="NCBIfam" id="TIGR00229">
    <property type="entry name" value="sensory_box"/>
    <property type="match status" value="1"/>
</dbReference>
<keyword evidence="7" id="KW-0067">ATP-binding</keyword>
<sequence length="379" mass="40684">MVRGNALHLWCELMTLPGDRTSSPPPPVSSDMAMPSGAFAQDLDLFRVIAETVSDGVLVTSADLDHPGPRIEYVNAGFTRITGYESEEVLGQTPRILQGPRTDRTTLDRLRSALSRGESFFGTAVNYRKDGTEYVNEWLINPSRGTDGRILRWVSAQRDVSDRAQAEASQQILLGELNHRVMNNLAAVQALAARLGRSTGSVDEFQAALQERLFALAQAQKAIVAAHGRSIGLHSLAQAQLAPFGIGSPGRVEANGPQVHLRASAAVVLGLALHELGLNALRHGALSAPRGRVGLNWSVVPGPVGDELCVDWREAGGEVLSAPAHRGFGLRLIEEVLVRQLQGRVRMTFDAPGVRCLIGAPLATVLERCAQPWGGASRT</sequence>
<dbReference type="AlphaFoldDB" id="A0A502FIJ0"/>
<feature type="domain" description="PAS" evidence="8">
    <location>
        <begin position="42"/>
        <end position="117"/>
    </location>
</feature>
<dbReference type="Pfam" id="PF13426">
    <property type="entry name" value="PAS_9"/>
    <property type="match status" value="1"/>
</dbReference>
<dbReference type="Gene3D" id="3.30.450.20">
    <property type="entry name" value="PAS domain"/>
    <property type="match status" value="1"/>
</dbReference>
<evidence type="ECO:0000313" key="10">
    <source>
        <dbReference type="Proteomes" id="UP000317078"/>
    </source>
</evidence>
<dbReference type="SMART" id="SM00091">
    <property type="entry name" value="PAS"/>
    <property type="match status" value="1"/>
</dbReference>
<evidence type="ECO:0000256" key="7">
    <source>
        <dbReference type="ARBA" id="ARBA00022840"/>
    </source>
</evidence>
<dbReference type="Proteomes" id="UP000317078">
    <property type="component" value="Unassembled WGS sequence"/>
</dbReference>
<protein>
    <recommendedName>
        <fullName evidence="2">histidine kinase</fullName>
        <ecNumber evidence="2">2.7.13.3</ecNumber>
    </recommendedName>
</protein>
<dbReference type="PROSITE" id="PS50112">
    <property type="entry name" value="PAS"/>
    <property type="match status" value="1"/>
</dbReference>
<dbReference type="SMART" id="SM00911">
    <property type="entry name" value="HWE_HK"/>
    <property type="match status" value="1"/>
</dbReference>
<name>A0A502FIJ0_9PROT</name>
<dbReference type="SUPFAM" id="SSF55785">
    <property type="entry name" value="PYP-like sensor domain (PAS domain)"/>
    <property type="match status" value="1"/>
</dbReference>